<evidence type="ECO:0008006" key="3">
    <source>
        <dbReference type="Google" id="ProtNLM"/>
    </source>
</evidence>
<organism evidence="1 2">
    <name type="scientific">Candidatus Nomurabacteria bacterium RIFCSPLOWO2_01_FULL_33_17</name>
    <dbReference type="NCBI Taxonomy" id="1801764"/>
    <lineage>
        <taxon>Bacteria</taxon>
        <taxon>Candidatus Nomuraibacteriota</taxon>
    </lineage>
</organism>
<accession>A0A1F6WN34</accession>
<evidence type="ECO:0000313" key="2">
    <source>
        <dbReference type="Proteomes" id="UP000178184"/>
    </source>
</evidence>
<sequence>MKKFNYTIDLENTLTSRVLKSTFIPNEDISANNAKEALSMIISENKVFEKTSAKKITITLEEV</sequence>
<dbReference type="EMBL" id="MFUO01000035">
    <property type="protein sequence ID" value="OGI83155.1"/>
    <property type="molecule type" value="Genomic_DNA"/>
</dbReference>
<evidence type="ECO:0000313" key="1">
    <source>
        <dbReference type="EMBL" id="OGI83155.1"/>
    </source>
</evidence>
<proteinExistence type="predicted"/>
<dbReference type="STRING" id="1801764.A2903_01770"/>
<name>A0A1F6WN34_9BACT</name>
<gene>
    <name evidence="1" type="ORF">A2903_01770</name>
</gene>
<protein>
    <recommendedName>
        <fullName evidence="3">DUF2922 domain-containing protein</fullName>
    </recommendedName>
</protein>
<comment type="caution">
    <text evidence="1">The sequence shown here is derived from an EMBL/GenBank/DDBJ whole genome shotgun (WGS) entry which is preliminary data.</text>
</comment>
<reference evidence="1 2" key="1">
    <citation type="journal article" date="2016" name="Nat. Commun.">
        <title>Thousands of microbial genomes shed light on interconnected biogeochemical processes in an aquifer system.</title>
        <authorList>
            <person name="Anantharaman K."/>
            <person name="Brown C.T."/>
            <person name="Hug L.A."/>
            <person name="Sharon I."/>
            <person name="Castelle C.J."/>
            <person name="Probst A.J."/>
            <person name="Thomas B.C."/>
            <person name="Singh A."/>
            <person name="Wilkins M.J."/>
            <person name="Karaoz U."/>
            <person name="Brodie E.L."/>
            <person name="Williams K.H."/>
            <person name="Hubbard S.S."/>
            <person name="Banfield J.F."/>
        </authorList>
    </citation>
    <scope>NUCLEOTIDE SEQUENCE [LARGE SCALE GENOMIC DNA]</scope>
</reference>
<dbReference type="Proteomes" id="UP000178184">
    <property type="component" value="Unassembled WGS sequence"/>
</dbReference>
<dbReference type="AlphaFoldDB" id="A0A1F6WN34"/>